<dbReference type="InterPro" id="IPR036390">
    <property type="entry name" value="WH_DNA-bd_sf"/>
</dbReference>
<feature type="domain" description="HTH crp-type" evidence="5">
    <location>
        <begin position="151"/>
        <end position="219"/>
    </location>
</feature>
<keyword evidence="3" id="KW-0804">Transcription</keyword>
<evidence type="ECO:0000256" key="2">
    <source>
        <dbReference type="ARBA" id="ARBA00023125"/>
    </source>
</evidence>
<dbReference type="InterPro" id="IPR012318">
    <property type="entry name" value="HTH_CRP"/>
</dbReference>
<dbReference type="InterPro" id="IPR018490">
    <property type="entry name" value="cNMP-bd_dom_sf"/>
</dbReference>
<evidence type="ECO:0000259" key="5">
    <source>
        <dbReference type="PROSITE" id="PS51063"/>
    </source>
</evidence>
<accession>A0A9D2B723</accession>
<dbReference type="SMART" id="SM00100">
    <property type="entry name" value="cNMP"/>
    <property type="match status" value="1"/>
</dbReference>
<dbReference type="PROSITE" id="PS50042">
    <property type="entry name" value="CNMP_BINDING_3"/>
    <property type="match status" value="1"/>
</dbReference>
<name>A0A9D2B723_9FIRM</name>
<dbReference type="PROSITE" id="PS51063">
    <property type="entry name" value="HTH_CRP_2"/>
    <property type="match status" value="1"/>
</dbReference>
<dbReference type="Pfam" id="PF00027">
    <property type="entry name" value="cNMP_binding"/>
    <property type="match status" value="1"/>
</dbReference>
<sequence length="227" mass="24850">MDYEWLSKTPLFAGASPGQVEELLVCLGAARRSYGKGELLLRQGEPTDSFGLVLSGRVLLSSGDCWGGQALLGSLEPGEVFAESYACTGRPLWVQVQAAEPTQALFLRADRAARVCPKACPSHSLLVQNLLSLCAQKNLALSRKIAHTTPKTIRGRLCSYLSDQALAAGSRSFTIPYNRQQLADYLHVDRSALSNELSQMRREGLLRVHRSWFSLLGKLDGGDVFLR</sequence>
<evidence type="ECO:0000256" key="3">
    <source>
        <dbReference type="ARBA" id="ARBA00023163"/>
    </source>
</evidence>
<dbReference type="InterPro" id="IPR000595">
    <property type="entry name" value="cNMP-bd_dom"/>
</dbReference>
<evidence type="ECO:0000256" key="1">
    <source>
        <dbReference type="ARBA" id="ARBA00023015"/>
    </source>
</evidence>
<comment type="caution">
    <text evidence="6">The sequence shown here is derived from an EMBL/GenBank/DDBJ whole genome shotgun (WGS) entry which is preliminary data.</text>
</comment>
<organism evidence="6 7">
    <name type="scientific">Candidatus Anaerotruncus excrementipullorum</name>
    <dbReference type="NCBI Taxonomy" id="2838465"/>
    <lineage>
        <taxon>Bacteria</taxon>
        <taxon>Bacillati</taxon>
        <taxon>Bacillota</taxon>
        <taxon>Clostridia</taxon>
        <taxon>Eubacteriales</taxon>
        <taxon>Oscillospiraceae</taxon>
        <taxon>Anaerotruncus</taxon>
    </lineage>
</organism>
<evidence type="ECO:0000259" key="4">
    <source>
        <dbReference type="PROSITE" id="PS50042"/>
    </source>
</evidence>
<dbReference type="SUPFAM" id="SSF46785">
    <property type="entry name" value="Winged helix' DNA-binding domain"/>
    <property type="match status" value="1"/>
</dbReference>
<dbReference type="InterPro" id="IPR014710">
    <property type="entry name" value="RmlC-like_jellyroll"/>
</dbReference>
<gene>
    <name evidence="6" type="ORF">H9736_04180</name>
</gene>
<reference evidence="6" key="2">
    <citation type="submission" date="2021-04" db="EMBL/GenBank/DDBJ databases">
        <authorList>
            <person name="Gilroy R."/>
        </authorList>
    </citation>
    <scope>NUCLEOTIDE SEQUENCE</scope>
    <source>
        <strain evidence="6">CHK188-5543</strain>
    </source>
</reference>
<dbReference type="Gene3D" id="2.60.120.10">
    <property type="entry name" value="Jelly Rolls"/>
    <property type="match status" value="1"/>
</dbReference>
<feature type="domain" description="Cyclic nucleotide-binding" evidence="4">
    <location>
        <begin position="11"/>
        <end position="111"/>
    </location>
</feature>
<reference evidence="6" key="1">
    <citation type="journal article" date="2021" name="PeerJ">
        <title>Extensive microbial diversity within the chicken gut microbiome revealed by metagenomics and culture.</title>
        <authorList>
            <person name="Gilroy R."/>
            <person name="Ravi A."/>
            <person name="Getino M."/>
            <person name="Pursley I."/>
            <person name="Horton D.L."/>
            <person name="Alikhan N.F."/>
            <person name="Baker D."/>
            <person name="Gharbi K."/>
            <person name="Hall N."/>
            <person name="Watson M."/>
            <person name="Adriaenssens E.M."/>
            <person name="Foster-Nyarko E."/>
            <person name="Jarju S."/>
            <person name="Secka A."/>
            <person name="Antonio M."/>
            <person name="Oren A."/>
            <person name="Chaudhuri R.R."/>
            <person name="La Ragione R."/>
            <person name="Hildebrand F."/>
            <person name="Pallen M.J."/>
        </authorList>
    </citation>
    <scope>NUCLEOTIDE SEQUENCE</scope>
    <source>
        <strain evidence="6">CHK188-5543</strain>
    </source>
</reference>
<dbReference type="Proteomes" id="UP000886800">
    <property type="component" value="Unassembled WGS sequence"/>
</dbReference>
<evidence type="ECO:0000313" key="7">
    <source>
        <dbReference type="Proteomes" id="UP000886800"/>
    </source>
</evidence>
<dbReference type="AlphaFoldDB" id="A0A9D2B723"/>
<keyword evidence="1" id="KW-0805">Transcription regulation</keyword>
<proteinExistence type="predicted"/>
<keyword evidence="2" id="KW-0238">DNA-binding</keyword>
<dbReference type="GO" id="GO:0006355">
    <property type="term" value="P:regulation of DNA-templated transcription"/>
    <property type="evidence" value="ECO:0007669"/>
    <property type="project" value="InterPro"/>
</dbReference>
<dbReference type="Pfam" id="PF13545">
    <property type="entry name" value="HTH_Crp_2"/>
    <property type="match status" value="1"/>
</dbReference>
<dbReference type="SUPFAM" id="SSF51206">
    <property type="entry name" value="cAMP-binding domain-like"/>
    <property type="match status" value="1"/>
</dbReference>
<dbReference type="EMBL" id="DXES01000089">
    <property type="protein sequence ID" value="HIX65426.1"/>
    <property type="molecule type" value="Genomic_DNA"/>
</dbReference>
<dbReference type="GO" id="GO:0003677">
    <property type="term" value="F:DNA binding"/>
    <property type="evidence" value="ECO:0007669"/>
    <property type="project" value="UniProtKB-KW"/>
</dbReference>
<evidence type="ECO:0000313" key="6">
    <source>
        <dbReference type="EMBL" id="HIX65426.1"/>
    </source>
</evidence>
<protein>
    <submittedName>
        <fullName evidence="6">Crp/Fnr family transcriptional regulator</fullName>
    </submittedName>
</protein>
<dbReference type="CDD" id="cd00038">
    <property type="entry name" value="CAP_ED"/>
    <property type="match status" value="1"/>
</dbReference>